<accession>A0A8B8PD08</accession>
<dbReference type="PANTHER" id="PTHR31422:SF3">
    <property type="entry name" value="GTD-BINDING DOMAIN-CONTAINING PROTEIN"/>
    <property type="match status" value="1"/>
</dbReference>
<reference evidence="8" key="1">
    <citation type="submission" date="2025-08" db="UniProtKB">
        <authorList>
            <consortium name="RefSeq"/>
        </authorList>
    </citation>
    <scope>IDENTIFICATION</scope>
    <source>
        <tissue evidence="8">Leaf</tissue>
    </source>
</reference>
<proteinExistence type="predicted"/>
<keyword evidence="3 5" id="KW-1133">Transmembrane helix</keyword>
<protein>
    <submittedName>
        <fullName evidence="8">Uncharacterized protein LOC115742516 isoform X1</fullName>
    </submittedName>
</protein>
<name>A0A8B8PD08_9MYRT</name>
<comment type="subcellular location">
    <subcellularLocation>
        <location evidence="1">Membrane</location>
    </subcellularLocation>
</comment>
<dbReference type="PROSITE" id="PS51775">
    <property type="entry name" value="GTD_BINDING"/>
    <property type="match status" value="1"/>
</dbReference>
<feature type="domain" description="GTD-binding" evidence="6">
    <location>
        <begin position="273"/>
        <end position="371"/>
    </location>
</feature>
<evidence type="ECO:0000256" key="5">
    <source>
        <dbReference type="SAM" id="Phobius"/>
    </source>
</evidence>
<gene>
    <name evidence="8" type="primary">LOC115742516</name>
</gene>
<evidence type="ECO:0000313" key="7">
    <source>
        <dbReference type="Proteomes" id="UP000827889"/>
    </source>
</evidence>
<dbReference type="KEGG" id="rarg:115742516"/>
<dbReference type="GO" id="GO:0016020">
    <property type="term" value="C:membrane"/>
    <property type="evidence" value="ECO:0007669"/>
    <property type="project" value="UniProtKB-SubCell"/>
</dbReference>
<organism evidence="7 8">
    <name type="scientific">Rhodamnia argentea</name>
    <dbReference type="NCBI Taxonomy" id="178133"/>
    <lineage>
        <taxon>Eukaryota</taxon>
        <taxon>Viridiplantae</taxon>
        <taxon>Streptophyta</taxon>
        <taxon>Embryophyta</taxon>
        <taxon>Tracheophyta</taxon>
        <taxon>Spermatophyta</taxon>
        <taxon>Magnoliopsida</taxon>
        <taxon>eudicotyledons</taxon>
        <taxon>Gunneridae</taxon>
        <taxon>Pentapetalae</taxon>
        <taxon>rosids</taxon>
        <taxon>malvids</taxon>
        <taxon>Myrtales</taxon>
        <taxon>Myrtaceae</taxon>
        <taxon>Myrtoideae</taxon>
        <taxon>Myrteae</taxon>
        <taxon>Australasian group</taxon>
        <taxon>Rhodamnia</taxon>
    </lineage>
</organism>
<dbReference type="Pfam" id="PF04576">
    <property type="entry name" value="Zein-binding"/>
    <property type="match status" value="1"/>
</dbReference>
<evidence type="ECO:0000256" key="2">
    <source>
        <dbReference type="ARBA" id="ARBA00022692"/>
    </source>
</evidence>
<evidence type="ECO:0000259" key="6">
    <source>
        <dbReference type="PROSITE" id="PS51775"/>
    </source>
</evidence>
<dbReference type="InterPro" id="IPR007656">
    <property type="entry name" value="GTD-bd"/>
</dbReference>
<dbReference type="Proteomes" id="UP000827889">
    <property type="component" value="Chromosome 7"/>
</dbReference>
<keyword evidence="7" id="KW-1185">Reference proteome</keyword>
<dbReference type="RefSeq" id="XP_030532710.2">
    <property type="nucleotide sequence ID" value="XM_030676850.2"/>
</dbReference>
<dbReference type="GO" id="GO:0080115">
    <property type="term" value="F:myosin XI tail binding"/>
    <property type="evidence" value="ECO:0007669"/>
    <property type="project" value="UniProtKB-ARBA"/>
</dbReference>
<sequence length="619" mass="69441">MVSRGVRSWTLVGLVGAFLDLALAYLLLCVAAFVFPASRFCHTFGIHLPCPCEGVLGFRSSSICLHKLLVEIPTRKIYSVQSLVRSKFPFGAVVSEDESRNSDLKLVGDKKVENGVTNLSGEKLFSSLSGAASQNSNDGEIDHDVKGKGVVVNQKQRSGLGIRRRRSRAVLAYGKFRRKNLKSAAGNVCPYRPDNGEMRSEIAESLGLVSGINGQVLDERKPIDVAEGERTCHSYELSGSFDGSKGVNFDSSSIDSYITDASDKVGICRTESSRIRMLEQALAEEKAAHAALYLELEKERAASATAADEAMAMIFRLQEEKASIEMEVRQNERMMGEKFAYDEEEMSILKEILIRRERENFFLENEVEAYRQISSGDQIRDDHVQDIKDSYGKSRPVLHPGEHVQSMAPEINNGGVINDYVMEPTQYCTSVKRCISHDGEGAEEYRENGDKECGNLRETVHDMQQIVHDVHVVDDKPEQPKIGTNEEEMGQKGHVSDANIDDVLELLVDSRSRTMVHDSERVSLSAVHYERLKLDIEVEWLREMLRIVQEGKEKLRISGINREGETNQLELLDDIQHQLEEIQRLRGPMRHASLPNVLSKVKIQDMQPPSANWETQEST</sequence>
<keyword evidence="4 5" id="KW-0472">Membrane</keyword>
<evidence type="ECO:0000256" key="1">
    <source>
        <dbReference type="ARBA" id="ARBA00004370"/>
    </source>
</evidence>
<evidence type="ECO:0000313" key="8">
    <source>
        <dbReference type="RefSeq" id="XP_030532710.2"/>
    </source>
</evidence>
<dbReference type="GeneID" id="115742516"/>
<evidence type="ECO:0000256" key="3">
    <source>
        <dbReference type="ARBA" id="ARBA00022989"/>
    </source>
</evidence>
<keyword evidence="2 5" id="KW-0812">Transmembrane</keyword>
<dbReference type="PANTHER" id="PTHR31422">
    <property type="entry name" value="BNAANNG28530D PROTEIN"/>
    <property type="match status" value="1"/>
</dbReference>
<feature type="transmembrane region" description="Helical" evidence="5">
    <location>
        <begin position="12"/>
        <end position="35"/>
    </location>
</feature>
<dbReference type="AlphaFoldDB" id="A0A8B8PD08"/>
<evidence type="ECO:0000256" key="4">
    <source>
        <dbReference type="ARBA" id="ARBA00023136"/>
    </source>
</evidence>